<keyword evidence="2" id="KW-0808">Transferase</keyword>
<accession>A0A1I0M9X0</accession>
<name>A0A1I0M9X0_9BACT</name>
<dbReference type="InterPro" id="IPR050179">
    <property type="entry name" value="Trans_hexapeptide_repeat"/>
</dbReference>
<gene>
    <name evidence="2" type="ORF">SAMN04487850_0391</name>
</gene>
<organism evidence="2 3">
    <name type="scientific">Prevotella aff. ruminicola Tc2-24</name>
    <dbReference type="NCBI Taxonomy" id="81582"/>
    <lineage>
        <taxon>Bacteria</taxon>
        <taxon>Pseudomonadati</taxon>
        <taxon>Bacteroidota</taxon>
        <taxon>Bacteroidia</taxon>
        <taxon>Bacteroidales</taxon>
        <taxon>Prevotellaceae</taxon>
        <taxon>Prevotella</taxon>
    </lineage>
</organism>
<dbReference type="Proteomes" id="UP000199373">
    <property type="component" value="Unassembled WGS sequence"/>
</dbReference>
<dbReference type="EMBL" id="FOIQ01000001">
    <property type="protein sequence ID" value="SEV84151.1"/>
    <property type="molecule type" value="Genomic_DNA"/>
</dbReference>
<dbReference type="PANTHER" id="PTHR43300:SF7">
    <property type="entry name" value="UDP-N-ACETYLBACILLOSAMINE N-ACETYLTRANSFERASE"/>
    <property type="match status" value="1"/>
</dbReference>
<protein>
    <submittedName>
        <fullName evidence="2">Hexapeptide repeat of succinyl-transferase</fullName>
    </submittedName>
</protein>
<reference evidence="2 3" key="1">
    <citation type="submission" date="2016-10" db="EMBL/GenBank/DDBJ databases">
        <authorList>
            <person name="de Groot N.N."/>
        </authorList>
    </citation>
    <scope>NUCLEOTIDE SEQUENCE [LARGE SCALE GENOMIC DNA]</scope>
    <source>
        <strain evidence="2 3">TC2-24</strain>
    </source>
</reference>
<dbReference type="InterPro" id="IPR011004">
    <property type="entry name" value="Trimer_LpxA-like_sf"/>
</dbReference>
<evidence type="ECO:0000313" key="3">
    <source>
        <dbReference type="Proteomes" id="UP000199373"/>
    </source>
</evidence>
<proteinExistence type="inferred from homology"/>
<dbReference type="CDD" id="cd04647">
    <property type="entry name" value="LbH_MAT_like"/>
    <property type="match status" value="1"/>
</dbReference>
<sequence length="146" mass="16097">MITNLREYLWRKLVRFYPWYLRKVYKMDIGHVLISWKAHLDKSINPRGIHIGDGTRVLNGSMILSHDACRSLKTDTYIGKNCVIGVRSIILPGVTIGDSCIVGAGTVVTKDVPANSVVVGNPARIVKTGVIVVKGKIVDPGRKCNE</sequence>
<evidence type="ECO:0000313" key="2">
    <source>
        <dbReference type="EMBL" id="SEV84151.1"/>
    </source>
</evidence>
<dbReference type="AlphaFoldDB" id="A0A1I0M9X0"/>
<dbReference type="Pfam" id="PF14602">
    <property type="entry name" value="Hexapep_2"/>
    <property type="match status" value="1"/>
</dbReference>
<dbReference type="InterPro" id="IPR001451">
    <property type="entry name" value="Hexapep"/>
</dbReference>
<keyword evidence="3" id="KW-1185">Reference proteome</keyword>
<comment type="similarity">
    <text evidence="1">Belongs to the transferase hexapeptide repeat family.</text>
</comment>
<dbReference type="GO" id="GO:0016740">
    <property type="term" value="F:transferase activity"/>
    <property type="evidence" value="ECO:0007669"/>
    <property type="project" value="UniProtKB-KW"/>
</dbReference>
<dbReference type="PANTHER" id="PTHR43300">
    <property type="entry name" value="ACETYLTRANSFERASE"/>
    <property type="match status" value="1"/>
</dbReference>
<dbReference type="Gene3D" id="2.160.10.10">
    <property type="entry name" value="Hexapeptide repeat proteins"/>
    <property type="match status" value="1"/>
</dbReference>
<dbReference type="SUPFAM" id="SSF51161">
    <property type="entry name" value="Trimeric LpxA-like enzymes"/>
    <property type="match status" value="1"/>
</dbReference>
<evidence type="ECO:0000256" key="1">
    <source>
        <dbReference type="ARBA" id="ARBA00007274"/>
    </source>
</evidence>